<dbReference type="InterPro" id="IPR001810">
    <property type="entry name" value="F-box_dom"/>
</dbReference>
<protein>
    <recommendedName>
        <fullName evidence="1">F-box domain-containing protein</fullName>
    </recommendedName>
</protein>
<dbReference type="AlphaFoldDB" id="A0A067LXY9"/>
<feature type="domain" description="F-box" evidence="1">
    <location>
        <begin position="88"/>
        <end position="143"/>
    </location>
</feature>
<reference evidence="3" key="1">
    <citation type="journal article" date="2014" name="Proc. Natl. Acad. Sci. U.S.A.">
        <title>Extensive sampling of basidiomycete genomes demonstrates inadequacy of the white-rot/brown-rot paradigm for wood decay fungi.</title>
        <authorList>
            <person name="Riley R."/>
            <person name="Salamov A.A."/>
            <person name="Brown D.W."/>
            <person name="Nagy L.G."/>
            <person name="Floudas D."/>
            <person name="Held B.W."/>
            <person name="Levasseur A."/>
            <person name="Lombard V."/>
            <person name="Morin E."/>
            <person name="Otillar R."/>
            <person name="Lindquist E.A."/>
            <person name="Sun H."/>
            <person name="LaButti K.M."/>
            <person name="Schmutz J."/>
            <person name="Jabbour D."/>
            <person name="Luo H."/>
            <person name="Baker S.E."/>
            <person name="Pisabarro A.G."/>
            <person name="Walton J.D."/>
            <person name="Blanchette R.A."/>
            <person name="Henrissat B."/>
            <person name="Martin F."/>
            <person name="Cullen D."/>
            <person name="Hibbett D.S."/>
            <person name="Grigoriev I.V."/>
        </authorList>
    </citation>
    <scope>NUCLEOTIDE SEQUENCE [LARGE SCALE GENOMIC DNA]</scope>
    <source>
        <strain evidence="3">FD-172 SS1</strain>
    </source>
</reference>
<evidence type="ECO:0000259" key="1">
    <source>
        <dbReference type="Pfam" id="PF12937"/>
    </source>
</evidence>
<dbReference type="Gene3D" id="3.80.10.10">
    <property type="entry name" value="Ribonuclease Inhibitor"/>
    <property type="match status" value="1"/>
</dbReference>
<accession>A0A067LXY9</accession>
<dbReference type="Proteomes" id="UP000027195">
    <property type="component" value="Unassembled WGS sequence"/>
</dbReference>
<gene>
    <name evidence="2" type="ORF">BOTBODRAFT_180128</name>
</gene>
<dbReference type="SUPFAM" id="SSF81383">
    <property type="entry name" value="F-box domain"/>
    <property type="match status" value="1"/>
</dbReference>
<proteinExistence type="predicted"/>
<keyword evidence="3" id="KW-1185">Reference proteome</keyword>
<dbReference type="InterPro" id="IPR036047">
    <property type="entry name" value="F-box-like_dom_sf"/>
</dbReference>
<dbReference type="SUPFAM" id="SSF52047">
    <property type="entry name" value="RNI-like"/>
    <property type="match status" value="1"/>
</dbReference>
<evidence type="ECO:0000313" key="2">
    <source>
        <dbReference type="EMBL" id="KDQ08104.1"/>
    </source>
</evidence>
<dbReference type="EMBL" id="KL198095">
    <property type="protein sequence ID" value="KDQ08104.1"/>
    <property type="molecule type" value="Genomic_DNA"/>
</dbReference>
<dbReference type="OrthoDB" id="3365698at2759"/>
<evidence type="ECO:0000313" key="3">
    <source>
        <dbReference type="Proteomes" id="UP000027195"/>
    </source>
</evidence>
<sequence length="578" mass="64196">MGSLEDLDVQITTSDIVPPLIQMLCKRIRQAHQDEPSELLGAKPTRDSMDAQCAVIELAQRLAINAINSYAGEILSAVRRRRNQLTAIHRLPNEILALIFEFTECSPENAKQPLDLRSPINISQVSKLWREIALDTATLWTAIDAVNAPILHIFTSRSKRALLDIKLLPGREFHDEEGHVTVAHHYQTTHFPGFIRKLLPHINRWKSMQLLSLTRSTLERCLNEPAHQLDTFHAHCSAHDIESPVYTYRFFDDHTPRLRDLSLVGVCVSLQSPMFTGLTCLHLERVQYTHSSVYQLLQNLAACPLLEDLHLWHVRFPLLTTNPDLLSESQLLVGLPRLQGLTLRGLQDHLTQFILASIRVSPFLGLGIGLFDPTDFESILPPNADLVDNLLNLHHICTLVVQSSHRGDGCIFIAQSSETDLFTIYFDSTGAADRGVTERTVSAIGQVLPFPNLTSLSFEGLLFQNTLGMSTFTRVLQDLPTITTLALHECLAKFAEELVVTPALHLCPLLQTLELTASKITAERLVAIVKSRTETGGQTLGDGARLGEIILSDCAAAIPGTMRELESFGVKVTVVAKS</sequence>
<dbReference type="InterPro" id="IPR032675">
    <property type="entry name" value="LRR_dom_sf"/>
</dbReference>
<name>A0A067LXY9_BOTB1</name>
<organism evidence="2 3">
    <name type="scientific">Botryobasidium botryosum (strain FD-172 SS1)</name>
    <dbReference type="NCBI Taxonomy" id="930990"/>
    <lineage>
        <taxon>Eukaryota</taxon>
        <taxon>Fungi</taxon>
        <taxon>Dikarya</taxon>
        <taxon>Basidiomycota</taxon>
        <taxon>Agaricomycotina</taxon>
        <taxon>Agaricomycetes</taxon>
        <taxon>Cantharellales</taxon>
        <taxon>Botryobasidiaceae</taxon>
        <taxon>Botryobasidium</taxon>
    </lineage>
</organism>
<dbReference type="InParanoid" id="A0A067LXY9"/>
<dbReference type="HOGENOM" id="CLU_024199_1_2_1"/>
<dbReference type="Gene3D" id="1.20.1280.50">
    <property type="match status" value="1"/>
</dbReference>
<dbReference type="Pfam" id="PF12937">
    <property type="entry name" value="F-box-like"/>
    <property type="match status" value="1"/>
</dbReference>